<accession>A0A6A6T3N9</accession>
<evidence type="ECO:0000256" key="1">
    <source>
        <dbReference type="SAM" id="MobiDB-lite"/>
    </source>
</evidence>
<dbReference type="OrthoDB" id="4204700at2759"/>
<reference evidence="2" key="1">
    <citation type="journal article" date="2020" name="Stud. Mycol.">
        <title>101 Dothideomycetes genomes: a test case for predicting lifestyles and emergence of pathogens.</title>
        <authorList>
            <person name="Haridas S."/>
            <person name="Albert R."/>
            <person name="Binder M."/>
            <person name="Bloem J."/>
            <person name="Labutti K."/>
            <person name="Salamov A."/>
            <person name="Andreopoulos B."/>
            <person name="Baker S."/>
            <person name="Barry K."/>
            <person name="Bills G."/>
            <person name="Bluhm B."/>
            <person name="Cannon C."/>
            <person name="Castanera R."/>
            <person name="Culley D."/>
            <person name="Daum C."/>
            <person name="Ezra D."/>
            <person name="Gonzalez J."/>
            <person name="Henrissat B."/>
            <person name="Kuo A."/>
            <person name="Liang C."/>
            <person name="Lipzen A."/>
            <person name="Lutzoni F."/>
            <person name="Magnuson J."/>
            <person name="Mondo S."/>
            <person name="Nolan M."/>
            <person name="Ohm R."/>
            <person name="Pangilinan J."/>
            <person name="Park H.-J."/>
            <person name="Ramirez L."/>
            <person name="Alfaro M."/>
            <person name="Sun H."/>
            <person name="Tritt A."/>
            <person name="Yoshinaga Y."/>
            <person name="Zwiers L.-H."/>
            <person name="Turgeon B."/>
            <person name="Goodwin S."/>
            <person name="Spatafora J."/>
            <person name="Crous P."/>
            <person name="Grigoriev I."/>
        </authorList>
    </citation>
    <scope>NUCLEOTIDE SEQUENCE</scope>
    <source>
        <strain evidence="2">CBS 122681</strain>
    </source>
</reference>
<evidence type="ECO:0000313" key="3">
    <source>
        <dbReference type="Proteomes" id="UP000799324"/>
    </source>
</evidence>
<evidence type="ECO:0000313" key="2">
    <source>
        <dbReference type="EMBL" id="KAF2654390.1"/>
    </source>
</evidence>
<protein>
    <submittedName>
        <fullName evidence="2">Uncharacterized protein</fullName>
    </submittedName>
</protein>
<dbReference type="EMBL" id="MU004365">
    <property type="protein sequence ID" value="KAF2654390.1"/>
    <property type="molecule type" value="Genomic_DNA"/>
</dbReference>
<gene>
    <name evidence="2" type="ORF">K491DRAFT_600964</name>
</gene>
<feature type="compositionally biased region" description="Polar residues" evidence="1">
    <location>
        <begin position="235"/>
        <end position="254"/>
    </location>
</feature>
<sequence length="330" mass="36489">MTFKTNNTIIFAEQKIGRQLTSEESQTLAHILFRMEQRQSYVAAAGLAAGAWRWYTTMAVNRYPMYLPKAESINPNKFMFINGPNAQWAQLGKVVGQLWAQPLAARETATDPNLRQFAQDLKAKMQGAGLPPPGQGAGLPTHGAPAQNLPPHAGAPRWGRRPPSQTQTQPQASTNDDDDMSPTAGNDSWSFAPSDPYGDSSSSSERTGTRSDQRPVPPSPQTDPFDRRPSRSTDSDASSTNGVPQNETQNQPIPGQSAWDRLRRGANPTAPSRQGSPHREQRDGSTLGDGFTFVESGDERKRAQEQAQSEFDQRIERERQGKDFNSERRW</sequence>
<dbReference type="AlphaFoldDB" id="A0A6A6T3N9"/>
<organism evidence="2 3">
    <name type="scientific">Lophiostoma macrostomum CBS 122681</name>
    <dbReference type="NCBI Taxonomy" id="1314788"/>
    <lineage>
        <taxon>Eukaryota</taxon>
        <taxon>Fungi</taxon>
        <taxon>Dikarya</taxon>
        <taxon>Ascomycota</taxon>
        <taxon>Pezizomycotina</taxon>
        <taxon>Dothideomycetes</taxon>
        <taxon>Pleosporomycetidae</taxon>
        <taxon>Pleosporales</taxon>
        <taxon>Lophiostomataceae</taxon>
        <taxon>Lophiostoma</taxon>
    </lineage>
</organism>
<name>A0A6A6T3N9_9PLEO</name>
<proteinExistence type="predicted"/>
<feature type="compositionally biased region" description="Basic and acidic residues" evidence="1">
    <location>
        <begin position="311"/>
        <end position="330"/>
    </location>
</feature>
<feature type="region of interest" description="Disordered" evidence="1">
    <location>
        <begin position="125"/>
        <end position="330"/>
    </location>
</feature>
<feature type="compositionally biased region" description="Basic and acidic residues" evidence="1">
    <location>
        <begin position="224"/>
        <end position="234"/>
    </location>
</feature>
<keyword evidence="3" id="KW-1185">Reference proteome</keyword>
<dbReference type="Proteomes" id="UP000799324">
    <property type="component" value="Unassembled WGS sequence"/>
</dbReference>
<feature type="compositionally biased region" description="Low complexity" evidence="1">
    <location>
        <begin position="162"/>
        <end position="174"/>
    </location>
</feature>